<dbReference type="GO" id="GO:0000447">
    <property type="term" value="P:endonucleolytic cleavage in ITS1 to separate SSU-rRNA from 5.8S rRNA and LSU-rRNA from tricistronic rRNA transcript (SSU-rRNA, 5.8S rRNA, LSU-rRNA)"/>
    <property type="evidence" value="ECO:0007669"/>
    <property type="project" value="TreeGrafter"/>
</dbReference>
<dbReference type="PANTHER" id="PTHR15396:SF1">
    <property type="entry name" value="RIBONUCLEASE P PROTEIN SUBUNIT P40"/>
    <property type="match status" value="1"/>
</dbReference>
<comment type="caution">
    <text evidence="1">The sequence shown here is derived from an EMBL/GenBank/DDBJ whole genome shotgun (WGS) entry which is preliminary data.</text>
</comment>
<dbReference type="Pfam" id="PF08584">
    <property type="entry name" value="Ribonuc_P_40"/>
    <property type="match status" value="1"/>
</dbReference>
<accession>A0AAW2HVH1</accession>
<dbReference type="GO" id="GO:0000171">
    <property type="term" value="F:ribonuclease MRP activity"/>
    <property type="evidence" value="ECO:0007669"/>
    <property type="project" value="TreeGrafter"/>
</dbReference>
<dbReference type="EMBL" id="JARGDH010000003">
    <property type="protein sequence ID" value="KAL0273930.1"/>
    <property type="molecule type" value="Genomic_DNA"/>
</dbReference>
<protein>
    <submittedName>
        <fullName evidence="1">Uncharacterized protein</fullName>
    </submittedName>
</protein>
<dbReference type="GO" id="GO:0000172">
    <property type="term" value="C:ribonuclease MRP complex"/>
    <property type="evidence" value="ECO:0007669"/>
    <property type="project" value="TreeGrafter"/>
</dbReference>
<gene>
    <name evidence="1" type="ORF">PYX00_006490</name>
</gene>
<proteinExistence type="predicted"/>
<name>A0AAW2HVH1_9NEOP</name>
<sequence length="367" mass="42109">MLSPEVWNFEPPSSLTFNKVYDVGNSPSTISKQYFNHRVSLTIPDTLQVPPALQNALAEDSDFYCVKNVPALEFVQPQFVEYLVLSGKLTLLSIGTRLDQDDCVVITPEGKLIFSLCRSTFHKLGIEGKPSYFSNKVPDKYMVTIDLNESHHPSTALYQRVLKQLNEKKELCFDVICAWEPPTDKLCPSSIAKYFTDHGYQVRTCSMKFTHRQEYCVNMPAFEDCTDAEVLTEWLGAFNLGCNIPEEPEYATTYHTPENCIQFGQVIYFEAVGLITVTRIKKLFSELLNYRAKLPESAWLAMTVNGFEDAVVNVGNKEHFFYSSGDYHYTCFFNNKDNYLYSQFTSTTRRPKTTVKCKKRKRSNDRL</sequence>
<dbReference type="GO" id="GO:0004526">
    <property type="term" value="F:ribonuclease P activity"/>
    <property type="evidence" value="ECO:0007669"/>
    <property type="project" value="TreeGrafter"/>
</dbReference>
<dbReference type="GO" id="GO:0030681">
    <property type="term" value="C:multimeric ribonuclease P complex"/>
    <property type="evidence" value="ECO:0007669"/>
    <property type="project" value="TreeGrafter"/>
</dbReference>
<evidence type="ECO:0000313" key="1">
    <source>
        <dbReference type="EMBL" id="KAL0273930.1"/>
    </source>
</evidence>
<dbReference type="AlphaFoldDB" id="A0AAW2HVH1"/>
<organism evidence="1">
    <name type="scientific">Menopon gallinae</name>
    <name type="common">poultry shaft louse</name>
    <dbReference type="NCBI Taxonomy" id="328185"/>
    <lineage>
        <taxon>Eukaryota</taxon>
        <taxon>Metazoa</taxon>
        <taxon>Ecdysozoa</taxon>
        <taxon>Arthropoda</taxon>
        <taxon>Hexapoda</taxon>
        <taxon>Insecta</taxon>
        <taxon>Pterygota</taxon>
        <taxon>Neoptera</taxon>
        <taxon>Paraneoptera</taxon>
        <taxon>Psocodea</taxon>
        <taxon>Troctomorpha</taxon>
        <taxon>Phthiraptera</taxon>
        <taxon>Amblycera</taxon>
        <taxon>Menoponidae</taxon>
        <taxon>Menopon</taxon>
    </lineage>
</organism>
<reference evidence="1" key="1">
    <citation type="journal article" date="2024" name="Gigascience">
        <title>Chromosome-level genome of the poultry shaft louse Menopon gallinae provides insight into the host-switching and adaptive evolution of parasitic lice.</title>
        <authorList>
            <person name="Xu Y."/>
            <person name="Ma L."/>
            <person name="Liu S."/>
            <person name="Liang Y."/>
            <person name="Liu Q."/>
            <person name="He Z."/>
            <person name="Tian L."/>
            <person name="Duan Y."/>
            <person name="Cai W."/>
            <person name="Li H."/>
            <person name="Song F."/>
        </authorList>
    </citation>
    <scope>NUCLEOTIDE SEQUENCE</scope>
    <source>
        <strain evidence="1">Cailab_2023a</strain>
    </source>
</reference>
<dbReference type="GO" id="GO:0001682">
    <property type="term" value="P:tRNA 5'-leader removal"/>
    <property type="evidence" value="ECO:0007669"/>
    <property type="project" value="InterPro"/>
</dbReference>
<dbReference type="InterPro" id="IPR013893">
    <property type="entry name" value="RNase_P_Rpp40"/>
</dbReference>
<dbReference type="PANTHER" id="PTHR15396">
    <property type="entry name" value="RIBONUCLEASE P PROTEIN SUBUNIT P40"/>
    <property type="match status" value="1"/>
</dbReference>